<reference evidence="9" key="1">
    <citation type="submission" date="2016-10" db="EMBL/GenBank/DDBJ databases">
        <authorList>
            <person name="Varghese N."/>
            <person name="Submissions S."/>
        </authorList>
    </citation>
    <scope>NUCLEOTIDE SEQUENCE [LARGE SCALE GENOMIC DNA]</scope>
    <source>
        <strain evidence="9">JCM 10271</strain>
    </source>
</reference>
<dbReference type="GO" id="GO:0030288">
    <property type="term" value="C:outer membrane-bounded periplasmic space"/>
    <property type="evidence" value="ECO:0007669"/>
    <property type="project" value="TreeGrafter"/>
</dbReference>
<gene>
    <name evidence="8" type="ORF">SAMN05421853_11546</name>
</gene>
<keyword evidence="4" id="KW-0406">Ion transport</keyword>
<evidence type="ECO:0000313" key="8">
    <source>
        <dbReference type="EMBL" id="SFQ64241.1"/>
    </source>
</evidence>
<name>A0A1I6A684_9RHOB</name>
<evidence type="ECO:0000256" key="3">
    <source>
        <dbReference type="ARBA" id="ARBA00022448"/>
    </source>
</evidence>
<evidence type="ECO:0000256" key="6">
    <source>
        <dbReference type="SAM" id="SignalP"/>
    </source>
</evidence>
<feature type="signal peptide" evidence="6">
    <location>
        <begin position="1"/>
        <end position="20"/>
    </location>
</feature>
<evidence type="ECO:0000256" key="4">
    <source>
        <dbReference type="ARBA" id="ARBA00022496"/>
    </source>
</evidence>
<dbReference type="EMBL" id="FOXV01000015">
    <property type="protein sequence ID" value="SFQ64241.1"/>
    <property type="molecule type" value="Genomic_DNA"/>
</dbReference>
<sequence>MKKYLAIAFLLSGLSLPATAQETRIFTDSAGREVTIPASPQRIVALHDTSITLPLVELGKPPVGSLGRVRPDGSRYLRAVETILHTSFENSDIDFVGQWAQFDLEAIAALQPDLIIGLSGCQDDIYDQLAAITATVYVPCRPEDALEKIRMIAGAAGIVDRYETRIGAYRDAIEQAKDFIPEAGEITVSHIQAQGYDGKVHVYADYGALTTVLDDIGFARPAPVDAMRANGTDEEIISPEVIERYDGDFVIDTFRIDQDDSPANMLSRWAEMVPGYCVALHACREGQFIALPREHASPQSFTTLQYNINYVVTHIAGRDFAPMDAE</sequence>
<keyword evidence="4" id="KW-0408">Iron</keyword>
<keyword evidence="5 6" id="KW-0732">Signal</keyword>
<evidence type="ECO:0000256" key="2">
    <source>
        <dbReference type="ARBA" id="ARBA00008814"/>
    </source>
</evidence>
<comment type="similarity">
    <text evidence="2">Belongs to the bacterial solute-binding protein 8 family.</text>
</comment>
<evidence type="ECO:0000259" key="7">
    <source>
        <dbReference type="PROSITE" id="PS50983"/>
    </source>
</evidence>
<dbReference type="GO" id="GO:1901678">
    <property type="term" value="P:iron coordination entity transport"/>
    <property type="evidence" value="ECO:0007669"/>
    <property type="project" value="UniProtKB-ARBA"/>
</dbReference>
<evidence type="ECO:0000313" key="9">
    <source>
        <dbReference type="Proteomes" id="UP000243106"/>
    </source>
</evidence>
<feature type="chain" id="PRO_5017315168" evidence="6">
    <location>
        <begin position="21"/>
        <end position="326"/>
    </location>
</feature>
<keyword evidence="4" id="KW-0410">Iron transport</keyword>
<evidence type="ECO:0000256" key="1">
    <source>
        <dbReference type="ARBA" id="ARBA00004196"/>
    </source>
</evidence>
<dbReference type="SUPFAM" id="SSF53807">
    <property type="entry name" value="Helical backbone' metal receptor"/>
    <property type="match status" value="1"/>
</dbReference>
<accession>A0A1I6A684</accession>
<dbReference type="STRING" id="93684.SAMN05421853_11546"/>
<protein>
    <submittedName>
        <fullName evidence="8">Iron complex transport system substrate-binding protein</fullName>
    </submittedName>
</protein>
<keyword evidence="3" id="KW-0813">Transport</keyword>
<organism evidence="8 9">
    <name type="scientific">Roseivivax halotolerans</name>
    <dbReference type="NCBI Taxonomy" id="93684"/>
    <lineage>
        <taxon>Bacteria</taxon>
        <taxon>Pseudomonadati</taxon>
        <taxon>Pseudomonadota</taxon>
        <taxon>Alphaproteobacteria</taxon>
        <taxon>Rhodobacterales</taxon>
        <taxon>Roseobacteraceae</taxon>
        <taxon>Roseivivax</taxon>
    </lineage>
</organism>
<dbReference type="RefSeq" id="WP_093014963.1">
    <property type="nucleotide sequence ID" value="NZ_FOXV01000015.1"/>
</dbReference>
<dbReference type="AlphaFoldDB" id="A0A1I6A684"/>
<evidence type="ECO:0000256" key="5">
    <source>
        <dbReference type="ARBA" id="ARBA00022729"/>
    </source>
</evidence>
<dbReference type="PANTHER" id="PTHR30532:SF1">
    <property type="entry name" value="IRON(3+)-HYDROXAMATE-BINDING PROTEIN FHUD"/>
    <property type="match status" value="1"/>
</dbReference>
<dbReference type="PANTHER" id="PTHR30532">
    <property type="entry name" value="IRON III DICITRATE-BINDING PERIPLASMIC PROTEIN"/>
    <property type="match status" value="1"/>
</dbReference>
<comment type="subcellular location">
    <subcellularLocation>
        <location evidence="1">Cell envelope</location>
    </subcellularLocation>
</comment>
<keyword evidence="9" id="KW-1185">Reference proteome</keyword>
<dbReference type="InterPro" id="IPR051313">
    <property type="entry name" value="Bact_iron-sidero_bind"/>
</dbReference>
<dbReference type="Pfam" id="PF01497">
    <property type="entry name" value="Peripla_BP_2"/>
    <property type="match status" value="1"/>
</dbReference>
<dbReference type="Gene3D" id="3.40.50.1980">
    <property type="entry name" value="Nitrogenase molybdenum iron protein domain"/>
    <property type="match status" value="2"/>
</dbReference>
<dbReference type="Proteomes" id="UP000243106">
    <property type="component" value="Unassembled WGS sequence"/>
</dbReference>
<dbReference type="PROSITE" id="PS50983">
    <property type="entry name" value="FE_B12_PBP"/>
    <property type="match status" value="1"/>
</dbReference>
<feature type="domain" description="Fe/B12 periplasmic-binding" evidence="7">
    <location>
        <begin position="42"/>
        <end position="319"/>
    </location>
</feature>
<proteinExistence type="inferred from homology"/>
<dbReference type="InterPro" id="IPR002491">
    <property type="entry name" value="ABC_transptr_periplasmic_BD"/>
</dbReference>